<organism evidence="2 3">
    <name type="scientific">Candidatus Lambdaproteobacteria bacterium RIFOXYD2_FULL_56_26</name>
    <dbReference type="NCBI Taxonomy" id="1817773"/>
    <lineage>
        <taxon>Bacteria</taxon>
        <taxon>Pseudomonadati</taxon>
        <taxon>Pseudomonadota</taxon>
        <taxon>Candidatus Lambdaproteobacteria</taxon>
    </lineage>
</organism>
<evidence type="ECO:0008006" key="4">
    <source>
        <dbReference type="Google" id="ProtNLM"/>
    </source>
</evidence>
<proteinExistence type="predicted"/>
<protein>
    <recommendedName>
        <fullName evidence="4">Tetratricopeptide repeat protein</fullName>
    </recommendedName>
</protein>
<accession>A0A1F6GSE3</accession>
<gene>
    <name evidence="2" type="ORF">A2557_00490</name>
</gene>
<sequence>MKPSLSLWLPLALFVIGCSAAKVPTLEVQRPAKIALDPKLKTLFILPDQIDGTNDKLGLKPQVLLALKAQIESQGRFRVVIGPVAGIDPNLEPVGVIQGSVTSKEGSETGQFTELATCQGGLGGFAAGASAAAQGKQGVTLSGWGFLPCRSGNDSTSNMVALGVGVLGKLAGREEVDPLVQVVRVYKYKNINLFAQLDLTLTYLGTERKTLALRSDSANFNRHLVQPAINVHTSILTFAEALPLLALPVTPVVFRPIGVVESSNPGHPTGAWFADRAIVSEEMDKKEKAEVTGALVASSLKGFVQMISPHKQAVAADIASGSSAEVERLLRAGEWTEARRVLEQEGGERPADLYNLGLTYEATATSDGDYVQAQDLYKRALDQEENPVFAQGIGRMERRLGESRTLKLQQETKG</sequence>
<feature type="chain" id="PRO_5009524774" description="Tetratricopeptide repeat protein" evidence="1">
    <location>
        <begin position="21"/>
        <end position="414"/>
    </location>
</feature>
<evidence type="ECO:0000256" key="1">
    <source>
        <dbReference type="SAM" id="SignalP"/>
    </source>
</evidence>
<dbReference type="PROSITE" id="PS51257">
    <property type="entry name" value="PROKAR_LIPOPROTEIN"/>
    <property type="match status" value="1"/>
</dbReference>
<dbReference type="EMBL" id="MFNF01000040">
    <property type="protein sequence ID" value="OGH01062.1"/>
    <property type="molecule type" value="Genomic_DNA"/>
</dbReference>
<dbReference type="AlphaFoldDB" id="A0A1F6GSE3"/>
<name>A0A1F6GSE3_9PROT</name>
<feature type="signal peptide" evidence="1">
    <location>
        <begin position="1"/>
        <end position="20"/>
    </location>
</feature>
<dbReference type="Proteomes" id="UP000177583">
    <property type="component" value="Unassembled WGS sequence"/>
</dbReference>
<keyword evidence="1" id="KW-0732">Signal</keyword>
<evidence type="ECO:0000313" key="2">
    <source>
        <dbReference type="EMBL" id="OGH01062.1"/>
    </source>
</evidence>
<reference evidence="2 3" key="1">
    <citation type="journal article" date="2016" name="Nat. Commun.">
        <title>Thousands of microbial genomes shed light on interconnected biogeochemical processes in an aquifer system.</title>
        <authorList>
            <person name="Anantharaman K."/>
            <person name="Brown C.T."/>
            <person name="Hug L.A."/>
            <person name="Sharon I."/>
            <person name="Castelle C.J."/>
            <person name="Probst A.J."/>
            <person name="Thomas B.C."/>
            <person name="Singh A."/>
            <person name="Wilkins M.J."/>
            <person name="Karaoz U."/>
            <person name="Brodie E.L."/>
            <person name="Williams K.H."/>
            <person name="Hubbard S.S."/>
            <person name="Banfield J.F."/>
        </authorList>
    </citation>
    <scope>NUCLEOTIDE SEQUENCE [LARGE SCALE GENOMIC DNA]</scope>
</reference>
<evidence type="ECO:0000313" key="3">
    <source>
        <dbReference type="Proteomes" id="UP000177583"/>
    </source>
</evidence>
<comment type="caution">
    <text evidence="2">The sequence shown here is derived from an EMBL/GenBank/DDBJ whole genome shotgun (WGS) entry which is preliminary data.</text>
</comment>